<accession>A0ACC2APL8</accession>
<keyword evidence="2" id="KW-1185">Reference proteome</keyword>
<name>A0ACC2APL8_DIPCM</name>
<evidence type="ECO:0000313" key="2">
    <source>
        <dbReference type="Proteomes" id="UP001162992"/>
    </source>
</evidence>
<reference evidence="2" key="1">
    <citation type="journal article" date="2024" name="Proc. Natl. Acad. Sci. U.S.A.">
        <title>Extraordinary preservation of gene collinearity over three hundred million years revealed in homosporous lycophytes.</title>
        <authorList>
            <person name="Li C."/>
            <person name="Wickell D."/>
            <person name="Kuo L.Y."/>
            <person name="Chen X."/>
            <person name="Nie B."/>
            <person name="Liao X."/>
            <person name="Peng D."/>
            <person name="Ji J."/>
            <person name="Jenkins J."/>
            <person name="Williams M."/>
            <person name="Shu S."/>
            <person name="Plott C."/>
            <person name="Barry K."/>
            <person name="Rajasekar S."/>
            <person name="Grimwood J."/>
            <person name="Han X."/>
            <person name="Sun S."/>
            <person name="Hou Z."/>
            <person name="He W."/>
            <person name="Dai G."/>
            <person name="Sun C."/>
            <person name="Schmutz J."/>
            <person name="Leebens-Mack J.H."/>
            <person name="Li F.W."/>
            <person name="Wang L."/>
        </authorList>
    </citation>
    <scope>NUCLEOTIDE SEQUENCE [LARGE SCALE GENOMIC DNA]</scope>
    <source>
        <strain evidence="2">cv. PW_Plant_1</strain>
    </source>
</reference>
<sequence length="385" mass="42417">MLFLCSFGSVTALDTIPCVILHHFLGIWFLAWRFHCVEMDSDEIGVVLLKAAELHTKISDAIERSMKAEFLLTVGGGGRTLGKGQEASAASEPERYRGEIIESDETSARAGAGGSEGNVEARSLASVRDALEVLEEQLECLQTLQQQQRAERDAALAELEESRRILLKRLKNHHGNEWEVVHEALAFAGEPVSESDELPLPPYPMPLDVHSPEFMGSPISIRGINVPIKRLALADSQDEGPEGEIHSNGVEDAFLKQAAKVKKGILGFQPHVTKFVGDLFGKGVGLTAKVTMLAATVITLIFFADVRQRSNDQKTSKDSSKVEKVFPQKHSISHRPTKSFVQEEICPPGKIMIMQDGYPKCVVKERTEIPFHKEIKSPDVLYGRG</sequence>
<gene>
    <name evidence="1" type="ORF">O6H91_20G041100</name>
</gene>
<dbReference type="EMBL" id="CM055111">
    <property type="protein sequence ID" value="KAJ7519490.1"/>
    <property type="molecule type" value="Genomic_DNA"/>
</dbReference>
<comment type="caution">
    <text evidence="1">The sequence shown here is derived from an EMBL/GenBank/DDBJ whole genome shotgun (WGS) entry which is preliminary data.</text>
</comment>
<proteinExistence type="predicted"/>
<organism evidence="1 2">
    <name type="scientific">Diphasiastrum complanatum</name>
    <name type="common">Issler's clubmoss</name>
    <name type="synonym">Lycopodium complanatum</name>
    <dbReference type="NCBI Taxonomy" id="34168"/>
    <lineage>
        <taxon>Eukaryota</taxon>
        <taxon>Viridiplantae</taxon>
        <taxon>Streptophyta</taxon>
        <taxon>Embryophyta</taxon>
        <taxon>Tracheophyta</taxon>
        <taxon>Lycopodiopsida</taxon>
        <taxon>Lycopodiales</taxon>
        <taxon>Lycopodiaceae</taxon>
        <taxon>Lycopodioideae</taxon>
        <taxon>Diphasiastrum</taxon>
    </lineage>
</organism>
<protein>
    <submittedName>
        <fullName evidence="1">Uncharacterized protein</fullName>
    </submittedName>
</protein>
<dbReference type="Proteomes" id="UP001162992">
    <property type="component" value="Chromosome 20"/>
</dbReference>
<evidence type="ECO:0000313" key="1">
    <source>
        <dbReference type="EMBL" id="KAJ7519490.1"/>
    </source>
</evidence>